<keyword evidence="3" id="KW-1185">Reference proteome</keyword>
<dbReference type="EMBL" id="BLXT01004603">
    <property type="protein sequence ID" value="GFO15101.1"/>
    <property type="molecule type" value="Genomic_DNA"/>
</dbReference>
<dbReference type="InterPro" id="IPR043502">
    <property type="entry name" value="DNA/RNA_pol_sf"/>
</dbReference>
<dbReference type="PANTHER" id="PTHR24559">
    <property type="entry name" value="TRANSPOSON TY3-I GAG-POL POLYPROTEIN"/>
    <property type="match status" value="1"/>
</dbReference>
<dbReference type="PANTHER" id="PTHR24559:SF454">
    <property type="entry name" value="RIBONUCLEASE H"/>
    <property type="match status" value="1"/>
</dbReference>
<reference evidence="2 3" key="1">
    <citation type="journal article" date="2021" name="Elife">
        <title>Chloroplast acquisition without the gene transfer in kleptoplastic sea slugs, Plakobranchus ocellatus.</title>
        <authorList>
            <person name="Maeda T."/>
            <person name="Takahashi S."/>
            <person name="Yoshida T."/>
            <person name="Shimamura S."/>
            <person name="Takaki Y."/>
            <person name="Nagai Y."/>
            <person name="Toyoda A."/>
            <person name="Suzuki Y."/>
            <person name="Arimoto A."/>
            <person name="Ishii H."/>
            <person name="Satoh N."/>
            <person name="Nishiyama T."/>
            <person name="Hasebe M."/>
            <person name="Maruyama T."/>
            <person name="Minagawa J."/>
            <person name="Obokata J."/>
            <person name="Shigenobu S."/>
        </authorList>
    </citation>
    <scope>NUCLEOTIDE SEQUENCE [LARGE SCALE GENOMIC DNA]</scope>
</reference>
<protein>
    <submittedName>
        <fullName evidence="2">Polyprotein</fullName>
    </submittedName>
</protein>
<evidence type="ECO:0000313" key="3">
    <source>
        <dbReference type="Proteomes" id="UP000735302"/>
    </source>
</evidence>
<evidence type="ECO:0000259" key="1">
    <source>
        <dbReference type="PROSITE" id="PS50878"/>
    </source>
</evidence>
<dbReference type="SUPFAM" id="SSF56672">
    <property type="entry name" value="DNA/RNA polymerases"/>
    <property type="match status" value="1"/>
</dbReference>
<dbReference type="CDD" id="cd01647">
    <property type="entry name" value="RT_LTR"/>
    <property type="match status" value="1"/>
</dbReference>
<sequence>MRLDSPRMQLYGLNPIRYLLLLEFVIQEINDLLSLGVIEPSDSPYCFSIVVVKKKDGSMRLCIDFRKLNAVFDAENIPRQEDLFNQLSHAMIFSSCDLCKTYWQIPLHPENRKYTAFQTRLGLMQWVRMPFGLVTAPATYCRLMRLVIGQTPDLLSYFDDTLVFSTSWQQHVVALRSLLVLLRHHELHVNPSKVSIGGSSVEFLGPYDVKETFVVMSDALDFGIGAVLLQDRDGTLMPCRKHPRGLNLAVLSGWWKPPFFRAKRRSLVPVRLLHGSLKELPQNLCCRTHDNSVTAPEDFVRGLIGPSAGAATGHFPAFGQDMRNRFFLFPAKTTGSSRRPTVSRSVRQEKRVFRSCTKDLYSVTPWQTL</sequence>
<dbReference type="PROSITE" id="PS50878">
    <property type="entry name" value="RT_POL"/>
    <property type="match status" value="1"/>
</dbReference>
<dbReference type="AlphaFoldDB" id="A0AAV4AVH5"/>
<gene>
    <name evidence="2" type="ORF">PoB_004160600</name>
</gene>
<accession>A0AAV4AVH5</accession>
<feature type="domain" description="Reverse transcriptase" evidence="1">
    <location>
        <begin position="1"/>
        <end position="208"/>
    </location>
</feature>
<dbReference type="Gene3D" id="3.30.70.270">
    <property type="match status" value="1"/>
</dbReference>
<evidence type="ECO:0000313" key="2">
    <source>
        <dbReference type="EMBL" id="GFO15101.1"/>
    </source>
</evidence>
<organism evidence="2 3">
    <name type="scientific">Plakobranchus ocellatus</name>
    <dbReference type="NCBI Taxonomy" id="259542"/>
    <lineage>
        <taxon>Eukaryota</taxon>
        <taxon>Metazoa</taxon>
        <taxon>Spiralia</taxon>
        <taxon>Lophotrochozoa</taxon>
        <taxon>Mollusca</taxon>
        <taxon>Gastropoda</taxon>
        <taxon>Heterobranchia</taxon>
        <taxon>Euthyneura</taxon>
        <taxon>Panpulmonata</taxon>
        <taxon>Sacoglossa</taxon>
        <taxon>Placobranchoidea</taxon>
        <taxon>Plakobranchidae</taxon>
        <taxon>Plakobranchus</taxon>
    </lineage>
</organism>
<comment type="caution">
    <text evidence="2">The sequence shown here is derived from an EMBL/GenBank/DDBJ whole genome shotgun (WGS) entry which is preliminary data.</text>
</comment>
<dbReference type="InterPro" id="IPR000477">
    <property type="entry name" value="RT_dom"/>
</dbReference>
<dbReference type="Proteomes" id="UP000735302">
    <property type="component" value="Unassembled WGS sequence"/>
</dbReference>
<dbReference type="Gene3D" id="3.10.10.10">
    <property type="entry name" value="HIV Type 1 Reverse Transcriptase, subunit A, domain 1"/>
    <property type="match status" value="1"/>
</dbReference>
<dbReference type="InterPro" id="IPR043128">
    <property type="entry name" value="Rev_trsase/Diguanyl_cyclase"/>
</dbReference>
<dbReference type="InterPro" id="IPR053134">
    <property type="entry name" value="RNA-dir_DNA_polymerase"/>
</dbReference>
<dbReference type="Pfam" id="PF00078">
    <property type="entry name" value="RVT_1"/>
    <property type="match status" value="1"/>
</dbReference>
<proteinExistence type="predicted"/>
<name>A0AAV4AVH5_9GAST</name>